<organism evidence="3 4">
    <name type="scientific">Methylomonas methanica</name>
    <dbReference type="NCBI Taxonomy" id="421"/>
    <lineage>
        <taxon>Bacteria</taxon>
        <taxon>Pseudomonadati</taxon>
        <taxon>Pseudomonadota</taxon>
        <taxon>Gammaproteobacteria</taxon>
        <taxon>Methylococcales</taxon>
        <taxon>Methylococcaceae</taxon>
        <taxon>Methylomonas</taxon>
    </lineage>
</organism>
<dbReference type="Proteomes" id="UP000078090">
    <property type="component" value="Unassembled WGS sequence"/>
</dbReference>
<dbReference type="PANTHER" id="PTHR30535">
    <property type="entry name" value="VITAMIN B12-BINDING PROTEIN"/>
    <property type="match status" value="1"/>
</dbReference>
<keyword evidence="1" id="KW-0732">Signal</keyword>
<proteinExistence type="predicted"/>
<accession>A0A177LWX9</accession>
<feature type="chain" id="PRO_5008067413" evidence="1">
    <location>
        <begin position="27"/>
        <end position="292"/>
    </location>
</feature>
<sequence length="292" mass="30517">MKKTRPLLYRLAAIVWLCLAAPAAIADSPKRIVSVGGALTEIIYALNGEDNLAGVDTTSLWPEAAKALPQVGYMRSLSAEGILSLAPDLILVSAHAGPPAVLEQIRAAGVPVHTLVEDYSEQSVLNKVSTIAALLGKPDAGDTLAVQIHADFSRLAQLRSQFSRHPSVMFFMAVSHGAPLVSGRETAADAMIQLAGGVNAIGDYAGNKPIGSEAIIAAAPELILLTELTVNAVGGLDKFYQLPGIAHTPAGLNRRVIVMDTLALLSFGPRSGQVALELAERLQNPANIATTP</sequence>
<dbReference type="SUPFAM" id="SSF53807">
    <property type="entry name" value="Helical backbone' metal receptor"/>
    <property type="match status" value="1"/>
</dbReference>
<dbReference type="CDD" id="cd01149">
    <property type="entry name" value="HutB"/>
    <property type="match status" value="1"/>
</dbReference>
<feature type="domain" description="Fe/B12 periplasmic-binding" evidence="2">
    <location>
        <begin position="31"/>
        <end position="287"/>
    </location>
</feature>
<dbReference type="AlphaFoldDB" id="A0A177LWX9"/>
<reference evidence="3 4" key="1">
    <citation type="submission" date="2016-03" db="EMBL/GenBank/DDBJ databases">
        <authorList>
            <person name="Ploux O."/>
        </authorList>
    </citation>
    <scope>NUCLEOTIDE SEQUENCE [LARGE SCALE GENOMIC DNA]</scope>
    <source>
        <strain evidence="3 4">R-45363</strain>
    </source>
</reference>
<dbReference type="PANTHER" id="PTHR30535:SF4">
    <property type="entry name" value="HEMIN-BINDING PERIPLASMIC PROTEIN HMUT"/>
    <property type="match status" value="1"/>
</dbReference>
<dbReference type="EMBL" id="LUUG01000124">
    <property type="protein sequence ID" value="OAH97038.1"/>
    <property type="molecule type" value="Genomic_DNA"/>
</dbReference>
<protein>
    <submittedName>
        <fullName evidence="3">ABC transporter substrate-binding protein</fullName>
    </submittedName>
</protein>
<evidence type="ECO:0000313" key="3">
    <source>
        <dbReference type="EMBL" id="OAH97038.1"/>
    </source>
</evidence>
<dbReference type="InterPro" id="IPR050902">
    <property type="entry name" value="ABC_Transporter_SBP"/>
</dbReference>
<gene>
    <name evidence="3" type="ORF">A1332_22065</name>
</gene>
<dbReference type="InterPro" id="IPR002491">
    <property type="entry name" value="ABC_transptr_periplasmic_BD"/>
</dbReference>
<dbReference type="RefSeq" id="WP_064010628.1">
    <property type="nucleotide sequence ID" value="NZ_LUUG01000124.1"/>
</dbReference>
<name>A0A177LWX9_METMH</name>
<dbReference type="OrthoDB" id="9797736at2"/>
<evidence type="ECO:0000256" key="1">
    <source>
        <dbReference type="SAM" id="SignalP"/>
    </source>
</evidence>
<dbReference type="PROSITE" id="PS50983">
    <property type="entry name" value="FE_B12_PBP"/>
    <property type="match status" value="1"/>
</dbReference>
<dbReference type="Gene3D" id="3.40.50.1980">
    <property type="entry name" value="Nitrogenase molybdenum iron protein domain"/>
    <property type="match status" value="2"/>
</dbReference>
<evidence type="ECO:0000313" key="4">
    <source>
        <dbReference type="Proteomes" id="UP000078090"/>
    </source>
</evidence>
<dbReference type="Pfam" id="PF01497">
    <property type="entry name" value="Peripla_BP_2"/>
    <property type="match status" value="1"/>
</dbReference>
<feature type="signal peptide" evidence="1">
    <location>
        <begin position="1"/>
        <end position="26"/>
    </location>
</feature>
<comment type="caution">
    <text evidence="3">The sequence shown here is derived from an EMBL/GenBank/DDBJ whole genome shotgun (WGS) entry which is preliminary data.</text>
</comment>
<evidence type="ECO:0000259" key="2">
    <source>
        <dbReference type="PROSITE" id="PS50983"/>
    </source>
</evidence>